<dbReference type="OrthoDB" id="9797341at2"/>
<dbReference type="PROSITE" id="PS50043">
    <property type="entry name" value="HTH_LUXR_2"/>
    <property type="match status" value="1"/>
</dbReference>
<name>A0A150XUR1_9BACT</name>
<evidence type="ECO:0000256" key="3">
    <source>
        <dbReference type="ARBA" id="ARBA00023125"/>
    </source>
</evidence>
<dbReference type="GO" id="GO:0006355">
    <property type="term" value="P:regulation of DNA-templated transcription"/>
    <property type="evidence" value="ECO:0007669"/>
    <property type="project" value="InterPro"/>
</dbReference>
<dbReference type="SUPFAM" id="SSF52172">
    <property type="entry name" value="CheY-like"/>
    <property type="match status" value="1"/>
</dbReference>
<gene>
    <name evidence="8" type="ORF">AWN68_14600</name>
</gene>
<dbReference type="InterPro" id="IPR016032">
    <property type="entry name" value="Sig_transdc_resp-reg_C-effctor"/>
</dbReference>
<dbReference type="CDD" id="cd06170">
    <property type="entry name" value="LuxR_C_like"/>
    <property type="match status" value="1"/>
</dbReference>
<evidence type="ECO:0000313" key="8">
    <source>
        <dbReference type="EMBL" id="KYG82481.1"/>
    </source>
</evidence>
<feature type="domain" description="HTH luxR-type" evidence="6">
    <location>
        <begin position="147"/>
        <end position="212"/>
    </location>
</feature>
<dbReference type="InterPro" id="IPR001789">
    <property type="entry name" value="Sig_transdc_resp-reg_receiver"/>
</dbReference>
<comment type="caution">
    <text evidence="8">The sequence shown here is derived from an EMBL/GenBank/DDBJ whole genome shotgun (WGS) entry which is preliminary data.</text>
</comment>
<dbReference type="GO" id="GO:0003677">
    <property type="term" value="F:DNA binding"/>
    <property type="evidence" value="ECO:0007669"/>
    <property type="project" value="UniProtKB-KW"/>
</dbReference>
<dbReference type="InterPro" id="IPR039420">
    <property type="entry name" value="WalR-like"/>
</dbReference>
<proteinExistence type="predicted"/>
<dbReference type="SMART" id="SM00448">
    <property type="entry name" value="REC"/>
    <property type="match status" value="1"/>
</dbReference>
<dbReference type="RefSeq" id="WP_068412485.1">
    <property type="nucleotide sequence ID" value="NZ_LRDB01000003.1"/>
</dbReference>
<dbReference type="Pfam" id="PF00196">
    <property type="entry name" value="GerE"/>
    <property type="match status" value="1"/>
</dbReference>
<organism evidence="8 9">
    <name type="scientific">Roseivirga echinicomitans</name>
    <dbReference type="NCBI Taxonomy" id="296218"/>
    <lineage>
        <taxon>Bacteria</taxon>
        <taxon>Pseudomonadati</taxon>
        <taxon>Bacteroidota</taxon>
        <taxon>Cytophagia</taxon>
        <taxon>Cytophagales</taxon>
        <taxon>Roseivirgaceae</taxon>
        <taxon>Roseivirga</taxon>
    </lineage>
</organism>
<reference evidence="8 9" key="1">
    <citation type="submission" date="2016-01" db="EMBL/GenBank/DDBJ databases">
        <title>Genome sequencing of Roseivirga echinicomitans KMM 6058.</title>
        <authorList>
            <person name="Selvaratnam C."/>
            <person name="Thevarajoo S."/>
            <person name="Goh K.M."/>
            <person name="Ee R."/>
            <person name="Chan K.-G."/>
            <person name="Chong C.S."/>
        </authorList>
    </citation>
    <scope>NUCLEOTIDE SEQUENCE [LARGE SCALE GENOMIC DNA]</scope>
    <source>
        <strain evidence="8 9">KMM 6058</strain>
    </source>
</reference>
<evidence type="ECO:0000313" key="9">
    <source>
        <dbReference type="Proteomes" id="UP000075615"/>
    </source>
</evidence>
<evidence type="ECO:0000256" key="1">
    <source>
        <dbReference type="ARBA" id="ARBA00022553"/>
    </source>
</evidence>
<feature type="modified residue" description="4-aspartylphosphate" evidence="5">
    <location>
        <position position="56"/>
    </location>
</feature>
<protein>
    <recommendedName>
        <fullName evidence="10">LuxR family transcriptional regulator</fullName>
    </recommendedName>
</protein>
<keyword evidence="1 5" id="KW-0597">Phosphoprotein</keyword>
<dbReference type="PROSITE" id="PS50110">
    <property type="entry name" value="RESPONSE_REGULATORY"/>
    <property type="match status" value="1"/>
</dbReference>
<dbReference type="InterPro" id="IPR000792">
    <property type="entry name" value="Tscrpt_reg_LuxR_C"/>
</dbReference>
<evidence type="ECO:0000256" key="2">
    <source>
        <dbReference type="ARBA" id="ARBA00023015"/>
    </source>
</evidence>
<keyword evidence="2" id="KW-0805">Transcription regulation</keyword>
<dbReference type="EMBL" id="LRDB01000003">
    <property type="protein sequence ID" value="KYG82481.1"/>
    <property type="molecule type" value="Genomic_DNA"/>
</dbReference>
<dbReference type="STRING" id="296218.AWN68_14600"/>
<keyword evidence="4" id="KW-0804">Transcription</keyword>
<accession>A0A150XUR1</accession>
<dbReference type="InterPro" id="IPR058245">
    <property type="entry name" value="NreC/VraR/RcsB-like_REC"/>
</dbReference>
<evidence type="ECO:0000256" key="4">
    <source>
        <dbReference type="ARBA" id="ARBA00023163"/>
    </source>
</evidence>
<dbReference type="SMART" id="SM00421">
    <property type="entry name" value="HTH_LUXR"/>
    <property type="match status" value="1"/>
</dbReference>
<dbReference type="Gene3D" id="3.40.50.2300">
    <property type="match status" value="1"/>
</dbReference>
<dbReference type="GO" id="GO:0000160">
    <property type="term" value="P:phosphorelay signal transduction system"/>
    <property type="evidence" value="ECO:0007669"/>
    <property type="project" value="InterPro"/>
</dbReference>
<evidence type="ECO:0000259" key="6">
    <source>
        <dbReference type="PROSITE" id="PS50043"/>
    </source>
</evidence>
<dbReference type="InterPro" id="IPR011006">
    <property type="entry name" value="CheY-like_superfamily"/>
</dbReference>
<dbReference type="PRINTS" id="PR00038">
    <property type="entry name" value="HTHLUXR"/>
</dbReference>
<dbReference type="AlphaFoldDB" id="A0A150XUR1"/>
<keyword evidence="3" id="KW-0238">DNA-binding</keyword>
<dbReference type="SUPFAM" id="SSF46894">
    <property type="entry name" value="C-terminal effector domain of the bipartite response regulators"/>
    <property type="match status" value="1"/>
</dbReference>
<evidence type="ECO:0000259" key="7">
    <source>
        <dbReference type="PROSITE" id="PS50110"/>
    </source>
</evidence>
<dbReference type="Proteomes" id="UP000075615">
    <property type="component" value="Unassembled WGS sequence"/>
</dbReference>
<sequence length="216" mass="24357">MNKIRVFLVDDHTLIREGVKNSLTNYPHIEVVGEAKDGEEALSRLALCEAELVIMDVSMPCMGGAETTKLIIEKYPNTNVMVLSMHNEETMIREMLNAGALGYILKSTNMTELLEAIETVSKGEIYFTKEVSANIMKQLVKGKANSQSQSLDKLTKREIEILKLIAEEFTNHEIAEKLFISPRTVDTHRRNLIQKLQAKNTAGLVRYAIKHKITKV</sequence>
<keyword evidence="9" id="KW-1185">Reference proteome</keyword>
<feature type="domain" description="Response regulatory" evidence="7">
    <location>
        <begin position="5"/>
        <end position="121"/>
    </location>
</feature>
<dbReference type="CDD" id="cd17535">
    <property type="entry name" value="REC_NarL-like"/>
    <property type="match status" value="1"/>
</dbReference>
<dbReference type="PANTHER" id="PTHR43214">
    <property type="entry name" value="TWO-COMPONENT RESPONSE REGULATOR"/>
    <property type="match status" value="1"/>
</dbReference>
<evidence type="ECO:0008006" key="10">
    <source>
        <dbReference type="Google" id="ProtNLM"/>
    </source>
</evidence>
<dbReference type="Pfam" id="PF00072">
    <property type="entry name" value="Response_reg"/>
    <property type="match status" value="1"/>
</dbReference>
<evidence type="ECO:0000256" key="5">
    <source>
        <dbReference type="PROSITE-ProRule" id="PRU00169"/>
    </source>
</evidence>
<dbReference type="PANTHER" id="PTHR43214:SF41">
    <property type="entry name" value="NITRATE_NITRITE RESPONSE REGULATOR PROTEIN NARP"/>
    <property type="match status" value="1"/>
</dbReference>